<dbReference type="Pfam" id="PF13086">
    <property type="entry name" value="AAA_11"/>
    <property type="match status" value="1"/>
</dbReference>
<dbReference type="InterPro" id="IPR045055">
    <property type="entry name" value="DNA2/NAM7-like"/>
</dbReference>
<dbReference type="Gene3D" id="3.40.50.300">
    <property type="entry name" value="P-loop containing nucleotide triphosphate hydrolases"/>
    <property type="match status" value="2"/>
</dbReference>
<dbReference type="OrthoDB" id="6513042at2759"/>
<keyword evidence="4" id="KW-1185">Reference proteome</keyword>
<dbReference type="InterPro" id="IPR041679">
    <property type="entry name" value="DNA2/NAM7-like_C"/>
</dbReference>
<dbReference type="HOGENOM" id="CLU_485408_0_0_1"/>
<organism evidence="3 4">
    <name type="scientific">Paramecium tetraurelia</name>
    <dbReference type="NCBI Taxonomy" id="5888"/>
    <lineage>
        <taxon>Eukaryota</taxon>
        <taxon>Sar</taxon>
        <taxon>Alveolata</taxon>
        <taxon>Ciliophora</taxon>
        <taxon>Intramacronucleata</taxon>
        <taxon>Oligohymenophorea</taxon>
        <taxon>Peniculida</taxon>
        <taxon>Parameciidae</taxon>
        <taxon>Paramecium</taxon>
    </lineage>
</organism>
<proteinExistence type="predicted"/>
<dbReference type="EMBL" id="CT868491">
    <property type="protein sequence ID" value="CAK83941.1"/>
    <property type="molecule type" value="Genomic_DNA"/>
</dbReference>
<evidence type="ECO:0000259" key="1">
    <source>
        <dbReference type="Pfam" id="PF13086"/>
    </source>
</evidence>
<dbReference type="eggNOG" id="KOG1802">
    <property type="taxonomic scope" value="Eukaryota"/>
</dbReference>
<dbReference type="PANTHER" id="PTHR10887:SF364">
    <property type="entry name" value="REGULATOR OF NONSENSE TRANSCRIPTS 1"/>
    <property type="match status" value="1"/>
</dbReference>
<gene>
    <name evidence="3" type="ORF">GSPATT00039573001</name>
</gene>
<feature type="non-terminal residue" evidence="3">
    <location>
        <position position="562"/>
    </location>
</feature>
<dbReference type="InterPro" id="IPR027417">
    <property type="entry name" value="P-loop_NTPase"/>
</dbReference>
<dbReference type="GeneID" id="5037123"/>
<dbReference type="RefSeq" id="XP_001451338.1">
    <property type="nucleotide sequence ID" value="XM_001451301.2"/>
</dbReference>
<evidence type="ECO:0000313" key="4">
    <source>
        <dbReference type="Proteomes" id="UP000000600"/>
    </source>
</evidence>
<dbReference type="AlphaFoldDB" id="A0DLM4"/>
<dbReference type="GO" id="GO:0000184">
    <property type="term" value="P:nuclear-transcribed mRNA catabolic process, nonsense-mediated decay"/>
    <property type="evidence" value="ECO:0000318"/>
    <property type="project" value="GO_Central"/>
</dbReference>
<feature type="domain" description="DNA2/NAM7 helicase-like C-terminal" evidence="2">
    <location>
        <begin position="463"/>
        <end position="562"/>
    </location>
</feature>
<dbReference type="SUPFAM" id="SSF52540">
    <property type="entry name" value="P-loop containing nucleoside triphosphate hydrolases"/>
    <property type="match status" value="1"/>
</dbReference>
<dbReference type="PANTHER" id="PTHR10887">
    <property type="entry name" value="DNA2/NAM7 HELICASE FAMILY"/>
    <property type="match status" value="1"/>
</dbReference>
<evidence type="ECO:0000313" key="3">
    <source>
        <dbReference type="EMBL" id="CAK83941.1"/>
    </source>
</evidence>
<reference evidence="3 4" key="1">
    <citation type="journal article" date="2006" name="Nature">
        <title>Global trends of whole-genome duplications revealed by the ciliate Paramecium tetraurelia.</title>
        <authorList>
            <consortium name="Genoscope"/>
            <person name="Aury J.-M."/>
            <person name="Jaillon O."/>
            <person name="Duret L."/>
            <person name="Noel B."/>
            <person name="Jubin C."/>
            <person name="Porcel B.M."/>
            <person name="Segurens B."/>
            <person name="Daubin V."/>
            <person name="Anthouard V."/>
            <person name="Aiach N."/>
            <person name="Arnaiz O."/>
            <person name="Billaut A."/>
            <person name="Beisson J."/>
            <person name="Blanc I."/>
            <person name="Bouhouche K."/>
            <person name="Camara F."/>
            <person name="Duharcourt S."/>
            <person name="Guigo R."/>
            <person name="Gogendeau D."/>
            <person name="Katinka M."/>
            <person name="Keller A.-M."/>
            <person name="Kissmehl R."/>
            <person name="Klotz C."/>
            <person name="Koll F."/>
            <person name="Le Moue A."/>
            <person name="Lepere C."/>
            <person name="Malinsky S."/>
            <person name="Nowacki M."/>
            <person name="Nowak J.K."/>
            <person name="Plattner H."/>
            <person name="Poulain J."/>
            <person name="Ruiz F."/>
            <person name="Serrano V."/>
            <person name="Zagulski M."/>
            <person name="Dessen P."/>
            <person name="Betermier M."/>
            <person name="Weissenbach J."/>
            <person name="Scarpelli C."/>
            <person name="Schachter V."/>
            <person name="Sperling L."/>
            <person name="Meyer E."/>
            <person name="Cohen J."/>
            <person name="Wincker P."/>
        </authorList>
    </citation>
    <scope>NUCLEOTIDE SEQUENCE [LARGE SCALE GENOMIC DNA]</scope>
    <source>
        <strain evidence="3 4">Stock d4-2</strain>
    </source>
</reference>
<dbReference type="KEGG" id="ptm:GSPATT00039573001"/>
<protein>
    <recommendedName>
        <fullName evidence="5">DNA2/NAM7 helicase helicase domain-containing protein</fullName>
    </recommendedName>
</protein>
<dbReference type="GO" id="GO:0003724">
    <property type="term" value="F:RNA helicase activity"/>
    <property type="evidence" value="ECO:0000318"/>
    <property type="project" value="GO_Central"/>
</dbReference>
<evidence type="ECO:0000259" key="2">
    <source>
        <dbReference type="Pfam" id="PF13087"/>
    </source>
</evidence>
<evidence type="ECO:0008006" key="5">
    <source>
        <dbReference type="Google" id="ProtNLM"/>
    </source>
</evidence>
<dbReference type="Proteomes" id="UP000000600">
    <property type="component" value="Unassembled WGS sequence"/>
</dbReference>
<dbReference type="Pfam" id="PF13087">
    <property type="entry name" value="AAA_12"/>
    <property type="match status" value="1"/>
</dbReference>
<dbReference type="STRING" id="5888.A0DLM4"/>
<name>A0DLM4_PARTE</name>
<accession>A0DLM4</accession>
<dbReference type="InterPro" id="IPR041677">
    <property type="entry name" value="DNA2/NAM7_AAA_11"/>
</dbReference>
<dbReference type="InParanoid" id="A0DLM4"/>
<dbReference type="GO" id="GO:0003723">
    <property type="term" value="F:RNA binding"/>
    <property type="evidence" value="ECO:0000318"/>
    <property type="project" value="GO_Central"/>
</dbReference>
<sequence length="562" mass="65857">MQEMVLQKCNKERITHNTPLDQEQAQLNKFAQQKQVEITIIECYGCGQKSLFTLGLVNGTDRWKKKKHFDSLPRLSPIETIGTQMIISHQSRKRGDKINMILARTVTLERINQYEEERKKKEGLKFEDLDRKGPNQQLKEVQLRYKDANHYQQVFSPLVKLEEEQDKQVKEGKVVKSVKVKWDVEFKKWELQLQLIMRKSVWNYIRMILLLIIQRNDIQLNVSGCLEHLKECKQDQRYFLHKVVPPMILGRIYTLAPPTAMDTKEAICSKSTRFKCLSSRCSQESFEVSIDIRSTWNCQDCYQCHYCLSISEGNIVVDQLAEKINKTDVKVVRICIKQEKVLVQILNFYHCTIRCEVWTQYHQLQVFYELLDQQGELDQMDEKVFIRMRDKAQKEIIEQGGKRLKEMRFLFVLIMEATQAIEPECLLPMLKGAKLIILVGDHRQSGPQLRLAWTEVCLKDQYNQEIRPVRLQVQCRMHPELTVFPSNTFYEGTLQNGVTISDRTHSGNFPWSNKQKPMIYINVTGQEQLSASGTSNLNTQEAVAVEQTVYYLYQNTVKFNKI</sequence>
<dbReference type="GO" id="GO:0005737">
    <property type="term" value="C:cytoplasm"/>
    <property type="evidence" value="ECO:0000318"/>
    <property type="project" value="GO_Central"/>
</dbReference>
<feature type="domain" description="DNA2/NAM7 helicase helicase" evidence="1">
    <location>
        <begin position="400"/>
        <end position="444"/>
    </location>
</feature>